<reference evidence="2" key="1">
    <citation type="submission" date="2017-09" db="EMBL/GenBank/DDBJ databases">
        <title>Depth-based differentiation of microbial function through sediment-hosted aquifers and enrichment of novel symbionts in the deep terrestrial subsurface.</title>
        <authorList>
            <person name="Probst A.J."/>
            <person name="Ladd B."/>
            <person name="Jarett J.K."/>
            <person name="Geller-Mcgrath D.E."/>
            <person name="Sieber C.M.K."/>
            <person name="Emerson J.B."/>
            <person name="Anantharaman K."/>
            <person name="Thomas B.C."/>
            <person name="Malmstrom R."/>
            <person name="Stieglmeier M."/>
            <person name="Klingl A."/>
            <person name="Woyke T."/>
            <person name="Ryan C.M."/>
            <person name="Banfield J.F."/>
        </authorList>
    </citation>
    <scope>NUCLEOTIDE SEQUENCE [LARGE SCALE GENOMIC DNA]</scope>
</reference>
<accession>A0A2M7T679</accession>
<comment type="caution">
    <text evidence="1">The sequence shown here is derived from an EMBL/GenBank/DDBJ whole genome shotgun (WGS) entry which is preliminary data.</text>
</comment>
<dbReference type="SUPFAM" id="SSF143011">
    <property type="entry name" value="RelE-like"/>
    <property type="match status" value="1"/>
</dbReference>
<protein>
    <submittedName>
        <fullName evidence="1">Plasmid maintenance system killer</fullName>
    </submittedName>
</protein>
<dbReference type="EMBL" id="PFNG01000206">
    <property type="protein sequence ID" value="PIZ36329.1"/>
    <property type="molecule type" value="Genomic_DNA"/>
</dbReference>
<dbReference type="Proteomes" id="UP000230956">
    <property type="component" value="Unassembled WGS sequence"/>
</dbReference>
<dbReference type="InterPro" id="IPR035093">
    <property type="entry name" value="RelE/ParE_toxin_dom_sf"/>
</dbReference>
<gene>
    <name evidence="1" type="ORF">COY37_08870</name>
</gene>
<dbReference type="AlphaFoldDB" id="A0A2M7T679"/>
<evidence type="ECO:0000313" key="1">
    <source>
        <dbReference type="EMBL" id="PIZ36329.1"/>
    </source>
</evidence>
<organism evidence="1 2">
    <name type="scientific">Candidatus Aquicultor secundus</name>
    <dbReference type="NCBI Taxonomy" id="1973895"/>
    <lineage>
        <taxon>Bacteria</taxon>
        <taxon>Bacillati</taxon>
        <taxon>Actinomycetota</taxon>
        <taxon>Candidatus Aquicultoria</taxon>
        <taxon>Candidatus Aquicultorales</taxon>
        <taxon>Candidatus Aquicultoraceae</taxon>
        <taxon>Candidatus Aquicultor</taxon>
    </lineage>
</organism>
<dbReference type="Gene3D" id="3.30.2310.20">
    <property type="entry name" value="RelE-like"/>
    <property type="match status" value="1"/>
</dbReference>
<proteinExistence type="predicted"/>
<sequence>MKNYLKLGIMDVEFKTNRLKKCYENHREAVRKYGKVVGLNYIACIDLIYSVNDVNELYAFPQYYFHPLREDREGQYALELTGRMRLIVTLKGDELQIVRIEEVSKHYE</sequence>
<name>A0A2M7T679_9ACTN</name>
<evidence type="ECO:0000313" key="2">
    <source>
        <dbReference type="Proteomes" id="UP000230956"/>
    </source>
</evidence>